<dbReference type="OMA" id="MVPGFKY"/>
<protein>
    <recommendedName>
        <fullName evidence="5">acetylornithine transaminase</fullName>
        <ecNumber evidence="5">2.6.1.11</ecNumber>
    </recommendedName>
</protein>
<comment type="similarity">
    <text evidence="4 10">Belongs to the class-III pyridoxal-phosphate-dependent aminotransferase family.</text>
</comment>
<sequence length="488" mass="53542">MLPAMNTSRKITNPRLTRQLKQSYKLLHPTSIRFISHLTHPDHPVPQNVQHRIERWSKSMLTPYARPPMILSHGKGCKVWDTEGREYLDFTAGIAVNALGHADKEVAEIMYQQAQKLVHCSNLYHNDQAGELACTLVNLTKKFGGLGYPPLADSSSVSAHQESPQDHKVFFANSGAEANEGALKFARKCGKIEEPTGSKHELICFTNGFHGRTFGALSVTNQPKYQLPFAPLLPGIKPGNLNDISALTELITPNTCGVIVEPIQGEGGILEASEEFLRALRHRCDEVKAVLIYDEIQCGLGRTGNLWAHGSLPTDCHPDMLTMAKPLANGVPIGAVMMRDNVAKKIAIGDHGTTFGGAPLQTAIAKHVLERICKESFMDQVRGTSEVLKKELNRLVAEYPNILTGPVRGRGLIMGLEVKNLQSEDHAKQSEPTISQIINLSRQNGLLLLSCGQSIIRFVPSLIISHSEVSQMILILEKVLAHLSSPKV</sequence>
<evidence type="ECO:0000256" key="10">
    <source>
        <dbReference type="RuleBase" id="RU003560"/>
    </source>
</evidence>
<comment type="cofactor">
    <cofactor evidence="1">
        <name>pyridoxal 5'-phosphate</name>
        <dbReference type="ChEBI" id="CHEBI:597326"/>
    </cofactor>
</comment>
<dbReference type="PIRSF" id="PIRSF000521">
    <property type="entry name" value="Transaminase_4ab_Lys_Orn"/>
    <property type="match status" value="1"/>
</dbReference>
<comment type="pathway">
    <text evidence="3">Amino-acid biosynthesis; L-arginine biosynthesis; N(2)-acetyl-L-ornithine from L-glutamate: step 4/4.</text>
</comment>
<comment type="caution">
    <text evidence="12">The sequence shown here is derived from an EMBL/GenBank/DDBJ whole genome shotgun (WGS) entry which is preliminary data.</text>
</comment>
<evidence type="ECO:0000313" key="13">
    <source>
        <dbReference type="Proteomes" id="UP000324748"/>
    </source>
</evidence>
<dbReference type="PROSITE" id="PS00600">
    <property type="entry name" value="AA_TRANSFER_CLASS_3"/>
    <property type="match status" value="1"/>
</dbReference>
<evidence type="ECO:0000256" key="5">
    <source>
        <dbReference type="ARBA" id="ARBA00012919"/>
    </source>
</evidence>
<name>A0A5B0LM35_PUCGR</name>
<dbReference type="EC" id="2.6.1.11" evidence="5"/>
<dbReference type="AlphaFoldDB" id="A0A5B0LM35"/>
<keyword evidence="7" id="KW-0028">Amino-acid biosynthesis</keyword>
<dbReference type="UniPathway" id="UPA00068">
    <property type="reaction ID" value="UER00109"/>
</dbReference>
<dbReference type="Gene3D" id="3.40.640.10">
    <property type="entry name" value="Type I PLP-dependent aspartate aminotransferase-like (Major domain)"/>
    <property type="match status" value="1"/>
</dbReference>
<dbReference type="GO" id="GO:0042802">
    <property type="term" value="F:identical protein binding"/>
    <property type="evidence" value="ECO:0007669"/>
    <property type="project" value="TreeGrafter"/>
</dbReference>
<evidence type="ECO:0000256" key="1">
    <source>
        <dbReference type="ARBA" id="ARBA00001933"/>
    </source>
</evidence>
<keyword evidence="8 12" id="KW-0808">Transferase</keyword>
<evidence type="ECO:0000256" key="7">
    <source>
        <dbReference type="ARBA" id="ARBA00022605"/>
    </source>
</evidence>
<evidence type="ECO:0000313" key="12">
    <source>
        <dbReference type="EMBL" id="KAA1065096.1"/>
    </source>
</evidence>
<evidence type="ECO:0000256" key="9">
    <source>
        <dbReference type="ARBA" id="ARBA00022898"/>
    </source>
</evidence>
<dbReference type="InterPro" id="IPR005814">
    <property type="entry name" value="Aminotrans_3"/>
</dbReference>
<dbReference type="GO" id="GO:0030170">
    <property type="term" value="F:pyridoxal phosphate binding"/>
    <property type="evidence" value="ECO:0007669"/>
    <property type="project" value="InterPro"/>
</dbReference>
<dbReference type="EMBL" id="VDEP01000521">
    <property type="protein sequence ID" value="KAA1063804.1"/>
    <property type="molecule type" value="Genomic_DNA"/>
</dbReference>
<keyword evidence="13" id="KW-1185">Reference proteome</keyword>
<dbReference type="GO" id="GO:0006526">
    <property type="term" value="P:L-arginine biosynthetic process"/>
    <property type="evidence" value="ECO:0007669"/>
    <property type="project" value="UniProtKB-UniPathway"/>
</dbReference>
<dbReference type="InterPro" id="IPR004636">
    <property type="entry name" value="AcOrn/SuccOrn_fam"/>
</dbReference>
<dbReference type="Proteomes" id="UP000325313">
    <property type="component" value="Unassembled WGS sequence"/>
</dbReference>
<dbReference type="Pfam" id="PF00202">
    <property type="entry name" value="Aminotran_3"/>
    <property type="match status" value="1"/>
</dbReference>
<evidence type="ECO:0000256" key="6">
    <source>
        <dbReference type="ARBA" id="ARBA00022576"/>
    </source>
</evidence>
<dbReference type="InterPro" id="IPR015422">
    <property type="entry name" value="PyrdxlP-dep_Trfase_small"/>
</dbReference>
<reference evidence="13 14" key="1">
    <citation type="submission" date="2019-05" db="EMBL/GenBank/DDBJ databases">
        <title>Emergence of the Ug99 lineage of the wheat stem rust pathogen through somatic hybridization.</title>
        <authorList>
            <person name="Li F."/>
            <person name="Upadhyaya N.M."/>
            <person name="Sperschneider J."/>
            <person name="Matny O."/>
            <person name="Nguyen-Phuc H."/>
            <person name="Mago R."/>
            <person name="Raley C."/>
            <person name="Miller M.E."/>
            <person name="Silverstein K.A.T."/>
            <person name="Henningsen E."/>
            <person name="Hirsch C.D."/>
            <person name="Visser B."/>
            <person name="Pretorius Z.A."/>
            <person name="Steffenson B.J."/>
            <person name="Schwessinger B."/>
            <person name="Dodds P.N."/>
            <person name="Figueroa M."/>
        </authorList>
    </citation>
    <scope>NUCLEOTIDE SEQUENCE [LARGE SCALE GENOMIC DNA]</scope>
    <source>
        <strain evidence="12">21-0</strain>
        <strain evidence="11 14">Ug99</strain>
    </source>
</reference>
<dbReference type="Gene3D" id="3.90.1150.10">
    <property type="entry name" value="Aspartate Aminotransferase, domain 1"/>
    <property type="match status" value="1"/>
</dbReference>
<proteinExistence type="inferred from homology"/>
<dbReference type="EMBL" id="VSWC01000197">
    <property type="protein sequence ID" value="KAA1065096.1"/>
    <property type="molecule type" value="Genomic_DNA"/>
</dbReference>
<dbReference type="FunFam" id="3.40.640.10:FF:000004">
    <property type="entry name" value="Acetylornithine aminotransferase"/>
    <property type="match status" value="1"/>
</dbReference>
<organism evidence="12 13">
    <name type="scientific">Puccinia graminis f. sp. tritici</name>
    <dbReference type="NCBI Taxonomy" id="56615"/>
    <lineage>
        <taxon>Eukaryota</taxon>
        <taxon>Fungi</taxon>
        <taxon>Dikarya</taxon>
        <taxon>Basidiomycota</taxon>
        <taxon>Pucciniomycotina</taxon>
        <taxon>Pucciniomycetes</taxon>
        <taxon>Pucciniales</taxon>
        <taxon>Pucciniaceae</taxon>
        <taxon>Puccinia</taxon>
    </lineage>
</organism>
<dbReference type="GO" id="GO:0005759">
    <property type="term" value="C:mitochondrial matrix"/>
    <property type="evidence" value="ECO:0007669"/>
    <property type="project" value="TreeGrafter"/>
</dbReference>
<accession>A0A5B0LM35</accession>
<dbReference type="Proteomes" id="UP000324748">
    <property type="component" value="Unassembled WGS sequence"/>
</dbReference>
<evidence type="ECO:0000313" key="11">
    <source>
        <dbReference type="EMBL" id="KAA1063804.1"/>
    </source>
</evidence>
<keyword evidence="9 10" id="KW-0663">Pyridoxal phosphate</keyword>
<evidence type="ECO:0000256" key="8">
    <source>
        <dbReference type="ARBA" id="ARBA00022679"/>
    </source>
</evidence>
<dbReference type="GO" id="GO:0003992">
    <property type="term" value="F:N2-acetyl-L-ornithine:2-oxoglutarate 5-aminotransferase activity"/>
    <property type="evidence" value="ECO:0007669"/>
    <property type="project" value="UniProtKB-EC"/>
</dbReference>
<evidence type="ECO:0000256" key="4">
    <source>
        <dbReference type="ARBA" id="ARBA00008954"/>
    </source>
</evidence>
<dbReference type="InterPro" id="IPR049704">
    <property type="entry name" value="Aminotrans_3_PPA_site"/>
</dbReference>
<dbReference type="PANTHER" id="PTHR11986">
    <property type="entry name" value="AMINOTRANSFERASE CLASS III"/>
    <property type="match status" value="1"/>
</dbReference>
<dbReference type="InterPro" id="IPR050103">
    <property type="entry name" value="Class-III_PLP-dep_AT"/>
</dbReference>
<dbReference type="SUPFAM" id="SSF53383">
    <property type="entry name" value="PLP-dependent transferases"/>
    <property type="match status" value="1"/>
</dbReference>
<dbReference type="NCBIfam" id="TIGR00707">
    <property type="entry name" value="argD"/>
    <property type="match status" value="1"/>
</dbReference>
<dbReference type="OrthoDB" id="10260828at2759"/>
<dbReference type="PANTHER" id="PTHR11986:SF79">
    <property type="entry name" value="ACETYLORNITHINE AMINOTRANSFERASE, MITOCHONDRIAL"/>
    <property type="match status" value="1"/>
</dbReference>
<evidence type="ECO:0000256" key="3">
    <source>
        <dbReference type="ARBA" id="ARBA00005024"/>
    </source>
</evidence>
<dbReference type="InterPro" id="IPR015424">
    <property type="entry name" value="PyrdxlP-dep_Trfase"/>
</dbReference>
<evidence type="ECO:0000313" key="14">
    <source>
        <dbReference type="Proteomes" id="UP000325313"/>
    </source>
</evidence>
<evidence type="ECO:0000256" key="2">
    <source>
        <dbReference type="ARBA" id="ARBA00004173"/>
    </source>
</evidence>
<dbReference type="InterPro" id="IPR015421">
    <property type="entry name" value="PyrdxlP-dep_Trfase_major"/>
</dbReference>
<keyword evidence="6 12" id="KW-0032">Aminotransferase</keyword>
<dbReference type="CDD" id="cd00610">
    <property type="entry name" value="OAT_like"/>
    <property type="match status" value="1"/>
</dbReference>
<gene>
    <name evidence="12" type="primary">ARG8_1</name>
    <name evidence="12" type="ORF">PGT21_024880</name>
    <name evidence="11" type="ORF">PGTUg99_000842</name>
</gene>
<comment type="subcellular location">
    <subcellularLocation>
        <location evidence="2">Mitochondrion</location>
    </subcellularLocation>
</comment>